<dbReference type="CDD" id="cd10831">
    <property type="entry name" value="PDZ_CASK-like"/>
    <property type="match status" value="1"/>
</dbReference>
<dbReference type="FunFam" id="3.30.63.10:FF:000002">
    <property type="entry name" value="Guanylate kinase 1"/>
    <property type="match status" value="1"/>
</dbReference>
<dbReference type="Gene3D" id="2.30.30.40">
    <property type="entry name" value="SH3 Domains"/>
    <property type="match status" value="1"/>
</dbReference>
<feature type="domain" description="PDZ" evidence="7">
    <location>
        <begin position="115"/>
        <end position="196"/>
    </location>
</feature>
<reference evidence="8" key="1">
    <citation type="journal article" date="2023" name="Mol. Biol. Evol.">
        <title>Third-Generation Sequencing Reveals the Adaptive Role of the Epigenome in Three Deep-Sea Polychaetes.</title>
        <authorList>
            <person name="Perez M."/>
            <person name="Aroh O."/>
            <person name="Sun Y."/>
            <person name="Lan Y."/>
            <person name="Juniper S.K."/>
            <person name="Young C.R."/>
            <person name="Angers B."/>
            <person name="Qian P.Y."/>
        </authorList>
    </citation>
    <scope>NUCLEOTIDE SEQUENCE</scope>
    <source>
        <strain evidence="8">P08H-3</strain>
    </source>
</reference>
<dbReference type="InterPro" id="IPR027417">
    <property type="entry name" value="P-loop_NTPase"/>
</dbReference>
<dbReference type="InterPro" id="IPR001478">
    <property type="entry name" value="PDZ"/>
</dbReference>
<evidence type="ECO:0000256" key="1">
    <source>
        <dbReference type="ARBA" id="ARBA00007014"/>
    </source>
</evidence>
<organism evidence="8 9">
    <name type="scientific">Paralvinella palmiformis</name>
    <dbReference type="NCBI Taxonomy" id="53620"/>
    <lineage>
        <taxon>Eukaryota</taxon>
        <taxon>Metazoa</taxon>
        <taxon>Spiralia</taxon>
        <taxon>Lophotrochozoa</taxon>
        <taxon>Annelida</taxon>
        <taxon>Polychaeta</taxon>
        <taxon>Sedentaria</taxon>
        <taxon>Canalipalpata</taxon>
        <taxon>Terebellida</taxon>
        <taxon>Terebelliformia</taxon>
        <taxon>Alvinellidae</taxon>
        <taxon>Paralvinella</taxon>
    </lineage>
</organism>
<dbReference type="InterPro" id="IPR020590">
    <property type="entry name" value="Guanylate_kinase_CS"/>
</dbReference>
<dbReference type="CDD" id="cd12035">
    <property type="entry name" value="SH3_MPP1-like"/>
    <property type="match status" value="1"/>
</dbReference>
<keyword evidence="9" id="KW-1185">Reference proteome</keyword>
<dbReference type="InterPro" id="IPR050716">
    <property type="entry name" value="MAGUK"/>
</dbReference>
<evidence type="ECO:0000313" key="8">
    <source>
        <dbReference type="EMBL" id="KAK2152781.1"/>
    </source>
</evidence>
<dbReference type="SMART" id="SM00326">
    <property type="entry name" value="SH3"/>
    <property type="match status" value="1"/>
</dbReference>
<dbReference type="InterPro" id="IPR001452">
    <property type="entry name" value="SH3_domain"/>
</dbReference>
<comment type="caution">
    <text evidence="8">The sequence shown here is derived from an EMBL/GenBank/DDBJ whole genome shotgun (WGS) entry which is preliminary data.</text>
</comment>
<evidence type="ECO:0000259" key="6">
    <source>
        <dbReference type="PROSITE" id="PS50052"/>
    </source>
</evidence>
<dbReference type="SUPFAM" id="SSF52540">
    <property type="entry name" value="P-loop containing nucleoside triphosphate hydrolases"/>
    <property type="match status" value="1"/>
</dbReference>
<proteinExistence type="inferred from homology"/>
<dbReference type="SUPFAM" id="SSF50156">
    <property type="entry name" value="PDZ domain-like"/>
    <property type="match status" value="1"/>
</dbReference>
<dbReference type="Gene3D" id="2.30.42.10">
    <property type="match status" value="1"/>
</dbReference>
<dbReference type="Pfam" id="PF00595">
    <property type="entry name" value="PDZ"/>
    <property type="match status" value="1"/>
</dbReference>
<dbReference type="EMBL" id="JAODUP010000318">
    <property type="protein sequence ID" value="KAK2152781.1"/>
    <property type="molecule type" value="Genomic_DNA"/>
</dbReference>
<protein>
    <submittedName>
        <fullName evidence="8">Uncharacterized protein</fullName>
    </submittedName>
</protein>
<dbReference type="SMART" id="SM00072">
    <property type="entry name" value="GuKc"/>
    <property type="match status" value="1"/>
</dbReference>
<evidence type="ECO:0000256" key="4">
    <source>
        <dbReference type="SAM" id="MobiDB-lite"/>
    </source>
</evidence>
<dbReference type="InterPro" id="IPR036028">
    <property type="entry name" value="SH3-like_dom_sf"/>
</dbReference>
<dbReference type="InterPro" id="IPR036034">
    <property type="entry name" value="PDZ_sf"/>
</dbReference>
<dbReference type="Gene3D" id="3.40.50.300">
    <property type="entry name" value="P-loop containing nucleotide triphosphate hydrolases"/>
    <property type="match status" value="2"/>
</dbReference>
<comment type="similarity">
    <text evidence="1">Belongs to the MAGUK family.</text>
</comment>
<name>A0AAD9JHJ0_9ANNE</name>
<evidence type="ECO:0000256" key="3">
    <source>
        <dbReference type="PROSITE-ProRule" id="PRU00192"/>
    </source>
</evidence>
<dbReference type="FunFam" id="2.30.42.10:FF:000016">
    <property type="entry name" value="peripheral plasma membrane protein CASK isoform X2"/>
    <property type="match status" value="1"/>
</dbReference>
<evidence type="ECO:0000313" key="9">
    <source>
        <dbReference type="Proteomes" id="UP001208570"/>
    </source>
</evidence>
<dbReference type="PROSITE" id="PS50052">
    <property type="entry name" value="GUANYLATE_KINASE_2"/>
    <property type="match status" value="1"/>
</dbReference>
<dbReference type="SUPFAM" id="SSF50044">
    <property type="entry name" value="SH3-domain"/>
    <property type="match status" value="1"/>
</dbReference>
<dbReference type="AlphaFoldDB" id="A0AAD9JHJ0"/>
<dbReference type="InterPro" id="IPR008144">
    <property type="entry name" value="Guanylate_kin-like_dom"/>
</dbReference>
<evidence type="ECO:0000259" key="7">
    <source>
        <dbReference type="PROSITE" id="PS50106"/>
    </source>
</evidence>
<dbReference type="Proteomes" id="UP001208570">
    <property type="component" value="Unassembled WGS sequence"/>
</dbReference>
<dbReference type="Pfam" id="PF07653">
    <property type="entry name" value="SH3_2"/>
    <property type="match status" value="1"/>
</dbReference>
<feature type="domain" description="SH3" evidence="5">
    <location>
        <begin position="202"/>
        <end position="273"/>
    </location>
</feature>
<evidence type="ECO:0000259" key="5">
    <source>
        <dbReference type="PROSITE" id="PS50002"/>
    </source>
</evidence>
<dbReference type="PROSITE" id="PS50106">
    <property type="entry name" value="PDZ"/>
    <property type="match status" value="1"/>
</dbReference>
<dbReference type="PANTHER" id="PTHR23122">
    <property type="entry name" value="MEMBRANE-ASSOCIATED GUANYLATE KINASE MAGUK"/>
    <property type="match status" value="1"/>
</dbReference>
<evidence type="ECO:0000256" key="2">
    <source>
        <dbReference type="ARBA" id="ARBA00022443"/>
    </source>
</evidence>
<sequence>MRIAGDRLTEGETAQDDQSGVGRCYSSGPVESQDVLVSLLVSQESENISEKYNVGTLWEYDDGMLKAHDVVAHEVYGEEAIRVTPPPLTHYFNGDTETDSPDLDIEMDNITRVRLVQFQKNTDEPMGITLKMTEDGRCIVARIMHGGMIHRQGTLHVGDEIREINGVNVLNQAVETLQKMLRDARGSITLKIVPSYRSPPAQCEIFVRALFDYDPREDDLIPCSQAGIHFKVGDILQVISKDDHNWWQARKWGISSSEPAGLIPSPELQEWRTACMAIEKAKREQAINCSWFGRKKKAYRDKYLAKHNAVFDQLDLVTYEEVVRLPAFMRKTLVLLGAHGVGRRHIKNTLITQSPERFAYPIPHTTRPPKKDEEHGKNYYFVSYEQMMNDIASNEYLEYGTHDEAMYGTKLETIRQIHDLGLMAILDVEPQALKVLRTAEFAPLVVFIAAPTVACFNEALRVLRTAEFAPFVVFIAAPGMSALAELKKINNDGSLERLARESELLEKAYGHYFDLKIVNNDIEETIRALQQAIEEVCTTPQWVPVSWVY</sequence>
<dbReference type="Pfam" id="PF00625">
    <property type="entry name" value="Guanylate_kin"/>
    <property type="match status" value="1"/>
</dbReference>
<dbReference type="InterPro" id="IPR008145">
    <property type="entry name" value="GK/Ca_channel_bsu"/>
</dbReference>
<dbReference type="SMART" id="SM00228">
    <property type="entry name" value="PDZ"/>
    <property type="match status" value="1"/>
</dbReference>
<feature type="compositionally biased region" description="Basic and acidic residues" evidence="4">
    <location>
        <begin position="1"/>
        <end position="10"/>
    </location>
</feature>
<dbReference type="PROSITE" id="PS00856">
    <property type="entry name" value="GUANYLATE_KINASE_1"/>
    <property type="match status" value="1"/>
</dbReference>
<dbReference type="PROSITE" id="PS50002">
    <property type="entry name" value="SH3"/>
    <property type="match status" value="1"/>
</dbReference>
<feature type="domain" description="Guanylate kinase-like" evidence="6">
    <location>
        <begin position="330"/>
        <end position="534"/>
    </location>
</feature>
<gene>
    <name evidence="8" type="ORF">LSH36_318g00017</name>
</gene>
<accession>A0AAD9JHJ0</accession>
<feature type="region of interest" description="Disordered" evidence="4">
    <location>
        <begin position="1"/>
        <end position="22"/>
    </location>
</feature>
<keyword evidence="2 3" id="KW-0728">SH3 domain</keyword>